<sequence length="475" mass="51188">MITTTPFNPITGEEVLIALSSLGEDPDASRVERIRSKIDPMQVHSGDRDEFVRHAVAEARQLVDNEKGFEVGGVKFSAVRTMTPRPHWRLKVLESGEIYEGGTAGISNVSVPKMQADVEELFRRASNSDPIQFRAHLNLAEAGASADAVALAGAFQALYYTGKRLPNCADDLDVRWGADAVEAIKRHESGGAARDAGSSSVEEAALADALGKIRKSVIDGAPYTSSGLRGAEFKHARAAAMRFAPNWKVCVASYEGRQALLEAGGSVAASETIADGAAPPRPDDKRERAQDEFEAYDFGAGVMVHDHDLWDMNDATDFTKLVYLGYPEDNPDSELHKVTFHVGFRPDASIDQVYALEVQSGNLIGQRPAIEPIGAPSVARDAIGNLIGRFSATSAEERATIDHALTVYGFLIARNEHITLSQFADRIAASYDTSVPQNAAVVAALRDCAARPVMDNSKKAADQAHMHDLDSPSMD</sequence>
<feature type="region of interest" description="Disordered" evidence="1">
    <location>
        <begin position="456"/>
        <end position="475"/>
    </location>
</feature>
<dbReference type="HOGENOM" id="CLU_574506_0_0_4"/>
<dbReference type="AlphaFoldDB" id="A4JVK8"/>
<dbReference type="KEGG" id="bvi:Bcep1808_7434"/>
<name>A4JVK8_BURVG</name>
<proteinExistence type="predicted"/>
<geneLocation type="plasmid" evidence="2 3">
    <name>pBVIE03</name>
</geneLocation>
<dbReference type="EMBL" id="CP000619">
    <property type="protein sequence ID" value="ABO60311.1"/>
    <property type="molecule type" value="Genomic_DNA"/>
</dbReference>
<reference evidence="2 3" key="1">
    <citation type="submission" date="2007-03" db="EMBL/GenBank/DDBJ databases">
        <title>Complete sequence of plasmid pBVIE03 of Burkholderia vietnamiensis G4.</title>
        <authorList>
            <consortium name="US DOE Joint Genome Institute"/>
            <person name="Copeland A."/>
            <person name="Lucas S."/>
            <person name="Lapidus A."/>
            <person name="Barry K."/>
            <person name="Detter J.C."/>
            <person name="Glavina del Rio T."/>
            <person name="Hammon N."/>
            <person name="Israni S."/>
            <person name="Dalin E."/>
            <person name="Tice H."/>
            <person name="Pitluck S."/>
            <person name="Chain P."/>
            <person name="Malfatti S."/>
            <person name="Shin M."/>
            <person name="Vergez L."/>
            <person name="Schmutz J."/>
            <person name="Larimer F."/>
            <person name="Land M."/>
            <person name="Hauser L."/>
            <person name="Kyrpides N."/>
            <person name="Tiedje J."/>
            <person name="Richardson P."/>
        </authorList>
    </citation>
    <scope>NUCLEOTIDE SEQUENCE [LARGE SCALE GENOMIC DNA]</scope>
    <source>
        <strain evidence="3">G4 / LMG 22486</strain>
        <plasmid evidence="2 3">pBVIE03</plasmid>
    </source>
</reference>
<organism evidence="2 3">
    <name type="scientific">Burkholderia vietnamiensis (strain G4 / LMG 22486)</name>
    <name type="common">Burkholderia cepacia (strain R1808)</name>
    <dbReference type="NCBI Taxonomy" id="269482"/>
    <lineage>
        <taxon>Bacteria</taxon>
        <taxon>Pseudomonadati</taxon>
        <taxon>Pseudomonadota</taxon>
        <taxon>Betaproteobacteria</taxon>
        <taxon>Burkholderiales</taxon>
        <taxon>Burkholderiaceae</taxon>
        <taxon>Burkholderia</taxon>
        <taxon>Burkholderia cepacia complex</taxon>
    </lineage>
</organism>
<keyword evidence="2" id="KW-0614">Plasmid</keyword>
<evidence type="ECO:0000256" key="1">
    <source>
        <dbReference type="SAM" id="MobiDB-lite"/>
    </source>
</evidence>
<gene>
    <name evidence="2" type="ordered locus">Bcep1808_7434</name>
</gene>
<protein>
    <submittedName>
        <fullName evidence="2">Uncharacterized protein</fullName>
    </submittedName>
</protein>
<evidence type="ECO:0000313" key="3">
    <source>
        <dbReference type="Proteomes" id="UP000002287"/>
    </source>
</evidence>
<dbReference type="Proteomes" id="UP000002287">
    <property type="component" value="Plasmid pBVIE03"/>
</dbReference>
<accession>A4JVK8</accession>
<evidence type="ECO:0000313" key="2">
    <source>
        <dbReference type="EMBL" id="ABO60311.1"/>
    </source>
</evidence>